<dbReference type="HOGENOM" id="CLU_026707_0_0_6"/>
<dbReference type="Proteomes" id="UP000032427">
    <property type="component" value="Chromosome 2"/>
</dbReference>
<gene>
    <name evidence="5" type="ORF">AWOD_II_0588</name>
</gene>
<reference evidence="6" key="1">
    <citation type="submission" date="2014-09" db="EMBL/GenBank/DDBJ databases">
        <authorList>
            <person name="Hjerde E."/>
        </authorList>
    </citation>
    <scope>NUCLEOTIDE SEQUENCE [LARGE SCALE GENOMIC DNA]</scope>
    <source>
        <strain evidence="6">06/09/139</strain>
    </source>
</reference>
<dbReference type="InterPro" id="IPR029787">
    <property type="entry name" value="Nucleotide_cyclase"/>
</dbReference>
<dbReference type="PROSITE" id="PS50112">
    <property type="entry name" value="PAS"/>
    <property type="match status" value="1"/>
</dbReference>
<dbReference type="PANTHER" id="PTHR46663:SF3">
    <property type="entry name" value="SLL0267 PROTEIN"/>
    <property type="match status" value="1"/>
</dbReference>
<dbReference type="SMART" id="SM00091">
    <property type="entry name" value="PAS"/>
    <property type="match status" value="2"/>
</dbReference>
<feature type="transmembrane region" description="Helical" evidence="1">
    <location>
        <begin position="12"/>
        <end position="34"/>
    </location>
</feature>
<keyword evidence="1" id="KW-0472">Membrane</keyword>
<dbReference type="GO" id="GO:0016020">
    <property type="term" value="C:membrane"/>
    <property type="evidence" value="ECO:0007669"/>
    <property type="project" value="InterPro"/>
</dbReference>
<keyword evidence="1" id="KW-1133">Transmembrane helix</keyword>
<dbReference type="PANTHER" id="PTHR46663">
    <property type="entry name" value="DIGUANYLATE CYCLASE DGCT-RELATED"/>
    <property type="match status" value="1"/>
</dbReference>
<dbReference type="Gene3D" id="3.30.450.20">
    <property type="entry name" value="PAS domain"/>
    <property type="match status" value="2"/>
</dbReference>
<accession>A0A090K0J4</accession>
<dbReference type="KEGG" id="awd:AWOD_II_0588"/>
<dbReference type="AlphaFoldDB" id="A0A090K0J4"/>
<dbReference type="InterPro" id="IPR052163">
    <property type="entry name" value="DGC-Regulatory_Protein"/>
</dbReference>
<dbReference type="SMART" id="SM00267">
    <property type="entry name" value="GGDEF"/>
    <property type="match status" value="1"/>
</dbReference>
<evidence type="ECO:0000313" key="5">
    <source>
        <dbReference type="EMBL" id="CED57228.1"/>
    </source>
</evidence>
<dbReference type="Gene3D" id="6.10.340.10">
    <property type="match status" value="1"/>
</dbReference>
<dbReference type="NCBIfam" id="TIGR00229">
    <property type="entry name" value="sensory_box"/>
    <property type="match status" value="1"/>
</dbReference>
<dbReference type="CDD" id="cd00130">
    <property type="entry name" value="PAS"/>
    <property type="match status" value="1"/>
</dbReference>
<dbReference type="SUPFAM" id="SSF55073">
    <property type="entry name" value="Nucleotide cyclase"/>
    <property type="match status" value="1"/>
</dbReference>
<feature type="domain" description="HAMP" evidence="3">
    <location>
        <begin position="186"/>
        <end position="239"/>
    </location>
</feature>
<dbReference type="Gene3D" id="3.30.70.270">
    <property type="match status" value="1"/>
</dbReference>
<dbReference type="Pfam" id="PF17152">
    <property type="entry name" value="CHASE8"/>
    <property type="match status" value="1"/>
</dbReference>
<dbReference type="PROSITE" id="PS50885">
    <property type="entry name" value="HAMP"/>
    <property type="match status" value="1"/>
</dbReference>
<dbReference type="PROSITE" id="PS50887">
    <property type="entry name" value="GGDEF"/>
    <property type="match status" value="1"/>
</dbReference>
<dbReference type="OrthoDB" id="9812260at2"/>
<protein>
    <submittedName>
        <fullName evidence="5">Putative membrane associated regulator, GGDEF family protein</fullName>
    </submittedName>
</protein>
<proteinExistence type="predicted"/>
<dbReference type="EMBL" id="LN554847">
    <property type="protein sequence ID" value="CED57228.1"/>
    <property type="molecule type" value="Genomic_DNA"/>
</dbReference>
<dbReference type="InterPro" id="IPR035965">
    <property type="entry name" value="PAS-like_dom_sf"/>
</dbReference>
<keyword evidence="6" id="KW-1185">Reference proteome</keyword>
<dbReference type="Pfam" id="PF13426">
    <property type="entry name" value="PAS_9"/>
    <property type="match status" value="1"/>
</dbReference>
<dbReference type="InterPro" id="IPR000160">
    <property type="entry name" value="GGDEF_dom"/>
</dbReference>
<dbReference type="GO" id="GO:0007165">
    <property type="term" value="P:signal transduction"/>
    <property type="evidence" value="ECO:0007669"/>
    <property type="project" value="InterPro"/>
</dbReference>
<evidence type="ECO:0000259" key="4">
    <source>
        <dbReference type="PROSITE" id="PS50887"/>
    </source>
</evidence>
<dbReference type="InterPro" id="IPR033417">
    <property type="entry name" value="CHASE8"/>
</dbReference>
<evidence type="ECO:0000259" key="3">
    <source>
        <dbReference type="PROSITE" id="PS50885"/>
    </source>
</evidence>
<dbReference type="STRING" id="80852.AWOD_II_0588"/>
<dbReference type="Pfam" id="PF00672">
    <property type="entry name" value="HAMP"/>
    <property type="match status" value="1"/>
</dbReference>
<keyword evidence="1" id="KW-0812">Transmembrane</keyword>
<sequence>MKWIERASLRQRLSIPIIVFTMVLFILFQGYNYISTYQIQKDNLINRIKVLTNGVSVNLQAALLFDDEITAQEVLSAFSVDAEILQARLLKSDGSVFAEYHRNGIIMKAPSLVLQEEVVINGFAIGDTAIYILIPVTLNNEQIAKIRLIVSKQELTQMRNKTLQISFFMFGLIIVCGYLFILKIHQWIITPVSKLNQAMQGIITKGEFNVRPSVITHDELGDLTLSFNKMADKLEERQKQLNIVLGKVEQERDFGEQIITAVQHGLFAVNNQGKILLSNDASKKLFPQTLNLPLKDSLLSDIIKPLEENMLSMLVETSTEVDDLLIHTKDGVALQITTRSLSNKEQLLLSVVDVTEAIKSRTQQKLAANVFKNSQDGVLIFDADGSLTLMNPAFTAIFGYELEELMKLSMKELFDGHHFSTSTDLITESIYRFGQWHGEVLEKNKLGEELPLYVKASKIIDDEQTGQDSYIFIFTNLFDVKEKERLDYLAHHDSLTGLPNRSKFYQIVNKTLAVNKDFFGQIGLCYLDLDGFKAINDNYGHDAGDEVLKVVAKRLEHAVRQEDLACRLAGDEFVLFINAVQSIEQLTMLSTRVIEVIQKPISYQNERLSVGISIGITVAQYSDEKDIDVLLKEADNAMYQAKLSGKGQFKFHKV</sequence>
<name>A0A090K0J4_9GAMM</name>
<evidence type="ECO:0000256" key="1">
    <source>
        <dbReference type="SAM" id="Phobius"/>
    </source>
</evidence>
<organism evidence="5 6">
    <name type="scientific">Aliivibrio wodanis</name>
    <dbReference type="NCBI Taxonomy" id="80852"/>
    <lineage>
        <taxon>Bacteria</taxon>
        <taxon>Pseudomonadati</taxon>
        <taxon>Pseudomonadota</taxon>
        <taxon>Gammaproteobacteria</taxon>
        <taxon>Vibrionales</taxon>
        <taxon>Vibrionaceae</taxon>
        <taxon>Aliivibrio</taxon>
    </lineage>
</organism>
<dbReference type="CDD" id="cd06225">
    <property type="entry name" value="HAMP"/>
    <property type="match status" value="1"/>
</dbReference>
<dbReference type="InterPro" id="IPR003660">
    <property type="entry name" value="HAMP_dom"/>
</dbReference>
<dbReference type="Pfam" id="PF00990">
    <property type="entry name" value="GGDEF"/>
    <property type="match status" value="1"/>
</dbReference>
<dbReference type="InterPro" id="IPR000014">
    <property type="entry name" value="PAS"/>
</dbReference>
<dbReference type="CDD" id="cd01949">
    <property type="entry name" value="GGDEF"/>
    <property type="match status" value="1"/>
</dbReference>
<dbReference type="GeneID" id="28542840"/>
<feature type="transmembrane region" description="Helical" evidence="1">
    <location>
        <begin position="162"/>
        <end position="181"/>
    </location>
</feature>
<evidence type="ECO:0000259" key="2">
    <source>
        <dbReference type="PROSITE" id="PS50112"/>
    </source>
</evidence>
<dbReference type="SUPFAM" id="SSF55785">
    <property type="entry name" value="PYP-like sensor domain (PAS domain)"/>
    <property type="match status" value="1"/>
</dbReference>
<dbReference type="NCBIfam" id="TIGR00254">
    <property type="entry name" value="GGDEF"/>
    <property type="match status" value="1"/>
</dbReference>
<feature type="domain" description="GGDEF" evidence="4">
    <location>
        <begin position="520"/>
        <end position="654"/>
    </location>
</feature>
<feature type="domain" description="PAS" evidence="2">
    <location>
        <begin position="363"/>
        <end position="406"/>
    </location>
</feature>
<dbReference type="SUPFAM" id="SSF158472">
    <property type="entry name" value="HAMP domain-like"/>
    <property type="match status" value="1"/>
</dbReference>
<dbReference type="InterPro" id="IPR043128">
    <property type="entry name" value="Rev_trsase/Diguanyl_cyclase"/>
</dbReference>
<dbReference type="SMART" id="SM00304">
    <property type="entry name" value="HAMP"/>
    <property type="match status" value="1"/>
</dbReference>
<dbReference type="PATRIC" id="fig|80852.17.peg.3361"/>
<evidence type="ECO:0000313" key="6">
    <source>
        <dbReference type="Proteomes" id="UP000032427"/>
    </source>
</evidence>
<feature type="transmembrane region" description="Helical" evidence="1">
    <location>
        <begin position="118"/>
        <end position="138"/>
    </location>
</feature>